<sequence>MDALARSSSTWQLVFPLGFLHQGPCGRSWTKIMALNAPKRQYREFTMRQIFPLPQHNGALQRGARDDREP</sequence>
<evidence type="ECO:0000313" key="2">
    <source>
        <dbReference type="Proteomes" id="UP000184073"/>
    </source>
</evidence>
<dbReference type="RefSeq" id="XP_040665211.1">
    <property type="nucleotide sequence ID" value="XM_040811789.1"/>
</dbReference>
<dbReference type="VEuPathDB" id="FungiDB:ASPVEDRAFT_38870"/>
<dbReference type="Proteomes" id="UP000184073">
    <property type="component" value="Unassembled WGS sequence"/>
</dbReference>
<dbReference type="EMBL" id="KV878126">
    <property type="protein sequence ID" value="OJI99448.1"/>
    <property type="molecule type" value="Genomic_DNA"/>
</dbReference>
<reference evidence="2" key="1">
    <citation type="journal article" date="2017" name="Genome Biol.">
        <title>Comparative genomics reveals high biological diversity and specific adaptations in the industrially and medically important fungal genus Aspergillus.</title>
        <authorList>
            <person name="de Vries R.P."/>
            <person name="Riley R."/>
            <person name="Wiebenga A."/>
            <person name="Aguilar-Osorio G."/>
            <person name="Amillis S."/>
            <person name="Uchima C.A."/>
            <person name="Anderluh G."/>
            <person name="Asadollahi M."/>
            <person name="Askin M."/>
            <person name="Barry K."/>
            <person name="Battaglia E."/>
            <person name="Bayram O."/>
            <person name="Benocci T."/>
            <person name="Braus-Stromeyer S.A."/>
            <person name="Caldana C."/>
            <person name="Canovas D."/>
            <person name="Cerqueira G.C."/>
            <person name="Chen F."/>
            <person name="Chen W."/>
            <person name="Choi C."/>
            <person name="Clum A."/>
            <person name="Dos Santos R.A."/>
            <person name="Damasio A.R."/>
            <person name="Diallinas G."/>
            <person name="Emri T."/>
            <person name="Fekete E."/>
            <person name="Flipphi M."/>
            <person name="Freyberg S."/>
            <person name="Gallo A."/>
            <person name="Gournas C."/>
            <person name="Habgood R."/>
            <person name="Hainaut M."/>
            <person name="Harispe M.L."/>
            <person name="Henrissat B."/>
            <person name="Hilden K.S."/>
            <person name="Hope R."/>
            <person name="Hossain A."/>
            <person name="Karabika E."/>
            <person name="Karaffa L."/>
            <person name="Karanyi Z."/>
            <person name="Krasevec N."/>
            <person name="Kuo A."/>
            <person name="Kusch H."/>
            <person name="LaButti K."/>
            <person name="Lagendijk E.L."/>
            <person name="Lapidus A."/>
            <person name="Levasseur A."/>
            <person name="Lindquist E."/>
            <person name="Lipzen A."/>
            <person name="Logrieco A.F."/>
            <person name="MacCabe A."/>
            <person name="Maekelae M.R."/>
            <person name="Malavazi I."/>
            <person name="Melin P."/>
            <person name="Meyer V."/>
            <person name="Mielnichuk N."/>
            <person name="Miskei M."/>
            <person name="Molnar A.P."/>
            <person name="Mule G."/>
            <person name="Ngan C.Y."/>
            <person name="Orejas M."/>
            <person name="Orosz E."/>
            <person name="Ouedraogo J.P."/>
            <person name="Overkamp K.M."/>
            <person name="Park H.-S."/>
            <person name="Perrone G."/>
            <person name="Piumi F."/>
            <person name="Punt P.J."/>
            <person name="Ram A.F."/>
            <person name="Ramon A."/>
            <person name="Rauscher S."/>
            <person name="Record E."/>
            <person name="Riano-Pachon D.M."/>
            <person name="Robert V."/>
            <person name="Roehrig J."/>
            <person name="Ruller R."/>
            <person name="Salamov A."/>
            <person name="Salih N.S."/>
            <person name="Samson R.A."/>
            <person name="Sandor E."/>
            <person name="Sanguinetti M."/>
            <person name="Schuetze T."/>
            <person name="Sepcic K."/>
            <person name="Shelest E."/>
            <person name="Sherlock G."/>
            <person name="Sophianopoulou V."/>
            <person name="Squina F.M."/>
            <person name="Sun H."/>
            <person name="Susca A."/>
            <person name="Todd R.B."/>
            <person name="Tsang A."/>
            <person name="Unkles S.E."/>
            <person name="van de Wiele N."/>
            <person name="van Rossen-Uffink D."/>
            <person name="Oliveira J.V."/>
            <person name="Vesth T.C."/>
            <person name="Visser J."/>
            <person name="Yu J.-H."/>
            <person name="Zhou M."/>
            <person name="Andersen M.R."/>
            <person name="Archer D.B."/>
            <person name="Baker S.E."/>
            <person name="Benoit I."/>
            <person name="Brakhage A.A."/>
            <person name="Braus G.H."/>
            <person name="Fischer R."/>
            <person name="Frisvad J.C."/>
            <person name="Goldman G.H."/>
            <person name="Houbraken J."/>
            <person name="Oakley B."/>
            <person name="Pocsi I."/>
            <person name="Scazzocchio C."/>
            <person name="Seiboth B."/>
            <person name="vanKuyk P.A."/>
            <person name="Wortman J."/>
            <person name="Dyer P.S."/>
            <person name="Grigoriev I.V."/>
        </authorList>
    </citation>
    <scope>NUCLEOTIDE SEQUENCE [LARGE SCALE GENOMIC DNA]</scope>
    <source>
        <strain evidence="2">CBS 583.65</strain>
    </source>
</reference>
<dbReference type="GeneID" id="63727300"/>
<gene>
    <name evidence="1" type="ORF">ASPVEDRAFT_38870</name>
</gene>
<protein>
    <submittedName>
        <fullName evidence="1">Uncharacterized protein</fullName>
    </submittedName>
</protein>
<evidence type="ECO:0000313" key="1">
    <source>
        <dbReference type="EMBL" id="OJI99448.1"/>
    </source>
</evidence>
<organism evidence="1 2">
    <name type="scientific">Aspergillus versicolor CBS 583.65</name>
    <dbReference type="NCBI Taxonomy" id="1036611"/>
    <lineage>
        <taxon>Eukaryota</taxon>
        <taxon>Fungi</taxon>
        <taxon>Dikarya</taxon>
        <taxon>Ascomycota</taxon>
        <taxon>Pezizomycotina</taxon>
        <taxon>Eurotiomycetes</taxon>
        <taxon>Eurotiomycetidae</taxon>
        <taxon>Eurotiales</taxon>
        <taxon>Aspergillaceae</taxon>
        <taxon>Aspergillus</taxon>
        <taxon>Aspergillus subgen. Nidulantes</taxon>
    </lineage>
</organism>
<name>A0A1L9PD66_ASPVE</name>
<proteinExistence type="predicted"/>
<accession>A0A1L9PD66</accession>
<keyword evidence="2" id="KW-1185">Reference proteome</keyword>
<dbReference type="AlphaFoldDB" id="A0A1L9PD66"/>